<feature type="binding site" evidence="3">
    <location>
        <begin position="9"/>
        <end position="16"/>
    </location>
    <ligand>
        <name>substrate</name>
    </ligand>
</feature>
<proteinExistence type="predicted"/>
<evidence type="ECO:0000313" key="7">
    <source>
        <dbReference type="EMBL" id="TGB10152.1"/>
    </source>
</evidence>
<dbReference type="SUPFAM" id="SSF53254">
    <property type="entry name" value="Phosphoglycerate mutase-like"/>
    <property type="match status" value="1"/>
</dbReference>
<dbReference type="Gene3D" id="3.40.50.1240">
    <property type="entry name" value="Phosphoglycerate mutase-like"/>
    <property type="match status" value="1"/>
</dbReference>
<dbReference type="InterPro" id="IPR051695">
    <property type="entry name" value="Phosphoglycerate_Mutase"/>
</dbReference>
<dbReference type="GO" id="GO:0005829">
    <property type="term" value="C:cytosol"/>
    <property type="evidence" value="ECO:0007669"/>
    <property type="project" value="TreeGrafter"/>
</dbReference>
<dbReference type="GO" id="GO:0043456">
    <property type="term" value="P:regulation of pentose-phosphate shunt"/>
    <property type="evidence" value="ECO:0007669"/>
    <property type="project" value="TreeGrafter"/>
</dbReference>
<dbReference type="EMBL" id="PTLS01000032">
    <property type="protein sequence ID" value="RMX25009.1"/>
    <property type="molecule type" value="Genomic_DNA"/>
</dbReference>
<reference evidence="7" key="3">
    <citation type="journal article" date="2019" name="Cell Metab.">
        <title>Nutrient sensing in CD11c cells alters the gut microbiome to regulate food intake and body mass.</title>
        <authorList>
            <person name="Chagwedera N.D."/>
            <person name="Ang Q.Y."/>
            <person name="Bisanz J.E."/>
            <person name="Leong Y.A."/>
            <person name="Ganeshan K."/>
            <person name="Cai J."/>
            <person name="Patterson A.D."/>
            <person name="Turnbaugh P.J."/>
            <person name="Chawla A."/>
        </authorList>
    </citation>
    <scope>NUCLEOTIDE SEQUENCE</scope>
    <source>
        <strain evidence="7">I8-5</strain>
    </source>
</reference>
<evidence type="ECO:0000256" key="1">
    <source>
        <dbReference type="ARBA" id="ARBA00022801"/>
    </source>
</evidence>
<dbReference type="AlphaFoldDB" id="A0A073JR74"/>
<accession>A0A073JR74</accession>
<keyword evidence="1" id="KW-0378">Hydrolase</keyword>
<dbReference type="PANTHER" id="PTHR46517">
    <property type="entry name" value="FRUCTOSE-2,6-BISPHOSPHATASE TIGAR"/>
    <property type="match status" value="1"/>
</dbReference>
<dbReference type="GeneID" id="77190446"/>
<dbReference type="PATRIC" id="fig|1598.90.peg.372"/>
<evidence type="ECO:0000313" key="6">
    <source>
        <dbReference type="EMBL" id="RMX25009.1"/>
    </source>
</evidence>
<dbReference type="Proteomes" id="UP000027731">
    <property type="component" value="Unassembled WGS sequence"/>
</dbReference>
<evidence type="ECO:0000313" key="9">
    <source>
        <dbReference type="Proteomes" id="UP000276940"/>
    </source>
</evidence>
<dbReference type="GO" id="GO:0004331">
    <property type="term" value="F:fructose-2,6-bisphosphate 2-phosphatase activity"/>
    <property type="evidence" value="ECO:0007669"/>
    <property type="project" value="TreeGrafter"/>
</dbReference>
<organism evidence="5 8">
    <name type="scientific">Limosilactobacillus reuteri</name>
    <name type="common">Lactobacillus reuteri</name>
    <dbReference type="NCBI Taxonomy" id="1598"/>
    <lineage>
        <taxon>Bacteria</taxon>
        <taxon>Bacillati</taxon>
        <taxon>Bacillota</taxon>
        <taxon>Bacilli</taxon>
        <taxon>Lactobacillales</taxon>
        <taxon>Lactobacillaceae</taxon>
        <taxon>Limosilactobacillus</taxon>
    </lineage>
</organism>
<evidence type="ECO:0000256" key="2">
    <source>
        <dbReference type="PIRSR" id="PIRSR613078-1"/>
    </source>
</evidence>
<gene>
    <name evidence="6" type="ORF">C5O77_06965</name>
    <name evidence="7" type="ORF">E5F87_08610</name>
    <name evidence="5" type="ORF">LR3_09155</name>
</gene>
<evidence type="ECO:0000256" key="4">
    <source>
        <dbReference type="PIRSR" id="PIRSR613078-3"/>
    </source>
</evidence>
<feature type="active site" description="Proton donor/acceptor" evidence="2">
    <location>
        <position position="87"/>
    </location>
</feature>
<reference evidence="7" key="4">
    <citation type="submission" date="2019-04" db="EMBL/GenBank/DDBJ databases">
        <authorList>
            <person name="Bisanz J.E."/>
            <person name="Chagwedera N.D."/>
            <person name="Chawla A."/>
            <person name="Turnbaugh P.J."/>
        </authorList>
    </citation>
    <scope>NUCLEOTIDE SEQUENCE</scope>
    <source>
        <strain evidence="7">I8-5</strain>
    </source>
</reference>
<dbReference type="CDD" id="cd07067">
    <property type="entry name" value="HP_PGM_like"/>
    <property type="match status" value="1"/>
</dbReference>
<feature type="binding site" evidence="3">
    <location>
        <begin position="87"/>
        <end position="90"/>
    </location>
    <ligand>
        <name>substrate</name>
    </ligand>
</feature>
<evidence type="ECO:0000313" key="8">
    <source>
        <dbReference type="Proteomes" id="UP000027731"/>
    </source>
</evidence>
<evidence type="ECO:0000313" key="5">
    <source>
        <dbReference type="EMBL" id="KEK16228.1"/>
    </source>
</evidence>
<dbReference type="PANTHER" id="PTHR46517:SF1">
    <property type="entry name" value="FRUCTOSE-2,6-BISPHOSPHATASE TIGAR"/>
    <property type="match status" value="1"/>
</dbReference>
<dbReference type="Pfam" id="PF00300">
    <property type="entry name" value="His_Phos_1"/>
    <property type="match status" value="1"/>
</dbReference>
<feature type="binding site" evidence="3">
    <location>
        <position position="59"/>
    </location>
    <ligand>
        <name>substrate</name>
    </ligand>
</feature>
<dbReference type="Proteomes" id="UP000276940">
    <property type="component" value="Unassembled WGS sequence"/>
</dbReference>
<feature type="binding site" evidence="3">
    <location>
        <begin position="114"/>
        <end position="115"/>
    </location>
    <ligand>
        <name>substrate</name>
    </ligand>
</feature>
<feature type="site" description="Transition state stabilizer" evidence="4">
    <location>
        <position position="172"/>
    </location>
</feature>
<comment type="caution">
    <text evidence="5">The sequence shown here is derived from an EMBL/GenBank/DDBJ whole genome shotgun (WGS) entry which is preliminary data.</text>
</comment>
<protein>
    <submittedName>
        <fullName evidence="6">Histidine phosphatase family protein</fullName>
    </submittedName>
    <submittedName>
        <fullName evidence="5">Phosphoglycerate mutase</fullName>
    </submittedName>
</protein>
<reference evidence="6 9" key="2">
    <citation type="journal article" date="2018" name="J Appl Environ Microbiol">
        <title>The gut symbionts Lactobacillus reuteri R2lc and 2010 encode a polyketide synthase cluster that activates the mammalian aryl-hydrocarbon receptor.</title>
        <authorList>
            <person name="Ozcam M."/>
            <person name="Roos S."/>
            <person name="Van Pijkeren J.P."/>
        </authorList>
    </citation>
    <scope>NUCLEOTIDE SEQUENCE [LARGE SCALE GENOMIC DNA]</scope>
    <source>
        <strain evidence="6 9">R2lc</strain>
    </source>
</reference>
<dbReference type="RefSeq" id="WP_035168224.1">
    <property type="nucleotide sequence ID" value="NZ_JAJGTI010000096.1"/>
</dbReference>
<dbReference type="GO" id="GO:0045820">
    <property type="term" value="P:negative regulation of glycolytic process"/>
    <property type="evidence" value="ECO:0007669"/>
    <property type="project" value="TreeGrafter"/>
</dbReference>
<sequence length="218" mass="24642">MAITVYFVRHGETYFNRFARLQGWSDTPLTEKGKMNAKKIGQVLADLRIDYLFSSDLKRAVDTARLLIADHPTATMKEPIQKEFFREVFYGSFEGHSNEEGAIWASYLEGKRFRRIGELVDEFGVEKAHDLLKAADPAHLAEDSNELNTRIEQAIAFLQSLPDGSNVVVVAHGSIIQYIAGMYGESGYKYENLHNGALMKVQLTARDVEITGYNQFKL</sequence>
<name>A0A073JR74_LIMRT</name>
<dbReference type="SMART" id="SM00855">
    <property type="entry name" value="PGAM"/>
    <property type="match status" value="1"/>
</dbReference>
<dbReference type="InterPro" id="IPR013078">
    <property type="entry name" value="His_Pase_superF_clade-1"/>
</dbReference>
<dbReference type="InterPro" id="IPR029033">
    <property type="entry name" value="His_PPase_superfam"/>
</dbReference>
<dbReference type="Proteomes" id="UP000297521">
    <property type="component" value="Unassembled WGS sequence"/>
</dbReference>
<reference evidence="5 8" key="1">
    <citation type="submission" date="2014-06" db="EMBL/GenBank/DDBJ databases">
        <title>Genetic determinant of reutericyclin biosynthesis of Lactobacillus reuteri.</title>
        <authorList>
            <person name="Lin X."/>
            <person name="Duar R."/>
            <person name="Walter J."/>
            <person name="Gaenzle M."/>
        </authorList>
    </citation>
    <scope>NUCLEOTIDE SEQUENCE [LARGE SCALE GENOMIC DNA]</scope>
    <source>
        <strain evidence="5 8">LTH2584</strain>
    </source>
</reference>
<dbReference type="EMBL" id="JOSX01000009">
    <property type="protein sequence ID" value="KEK16228.1"/>
    <property type="molecule type" value="Genomic_DNA"/>
</dbReference>
<dbReference type="EMBL" id="SRKR01000016">
    <property type="protein sequence ID" value="TGB10152.1"/>
    <property type="molecule type" value="Genomic_DNA"/>
</dbReference>
<feature type="active site" description="Tele-phosphohistidine intermediate" evidence="2">
    <location>
        <position position="10"/>
    </location>
</feature>
<evidence type="ECO:0000256" key="3">
    <source>
        <dbReference type="PIRSR" id="PIRSR613078-2"/>
    </source>
</evidence>